<name>A0A084AXW7_STACB</name>
<dbReference type="AlphaFoldDB" id="A0A084AXW7"/>
<evidence type="ECO:0000313" key="2">
    <source>
        <dbReference type="Proteomes" id="UP000028045"/>
    </source>
</evidence>
<sequence length="88" mass="9418">MGGNCNNGYNNGHGHNHGHGHNNGHGNNSHGNNCNCNQCCPPSNNNNNICGNPQCGQTFICDADYNRQVQPLGYSGVNRNCPPPARRC</sequence>
<gene>
    <name evidence="1" type="ORF">S7711_10701</name>
</gene>
<organism evidence="1 2">
    <name type="scientific">Stachybotrys chartarum (strain CBS 109288 / IBT 7711)</name>
    <name type="common">Toxic black mold</name>
    <name type="synonym">Stilbospora chartarum</name>
    <dbReference type="NCBI Taxonomy" id="1280523"/>
    <lineage>
        <taxon>Eukaryota</taxon>
        <taxon>Fungi</taxon>
        <taxon>Dikarya</taxon>
        <taxon>Ascomycota</taxon>
        <taxon>Pezizomycotina</taxon>
        <taxon>Sordariomycetes</taxon>
        <taxon>Hypocreomycetidae</taxon>
        <taxon>Hypocreales</taxon>
        <taxon>Stachybotryaceae</taxon>
        <taxon>Stachybotrys</taxon>
    </lineage>
</organism>
<reference evidence="1 2" key="1">
    <citation type="journal article" date="2014" name="BMC Genomics">
        <title>Comparative genome sequencing reveals chemotype-specific gene clusters in the toxigenic black mold Stachybotrys.</title>
        <authorList>
            <person name="Semeiks J."/>
            <person name="Borek D."/>
            <person name="Otwinowski Z."/>
            <person name="Grishin N.V."/>
        </authorList>
    </citation>
    <scope>NUCLEOTIDE SEQUENCE [LARGE SCALE GENOMIC DNA]</scope>
    <source>
        <strain evidence="2">CBS 109288 / IBT 7711</strain>
    </source>
</reference>
<dbReference type="Proteomes" id="UP000028045">
    <property type="component" value="Unassembled WGS sequence"/>
</dbReference>
<proteinExistence type="predicted"/>
<evidence type="ECO:0000313" key="1">
    <source>
        <dbReference type="EMBL" id="KEY70146.1"/>
    </source>
</evidence>
<protein>
    <submittedName>
        <fullName evidence="1">Uncharacterized protein</fullName>
    </submittedName>
</protein>
<dbReference type="HOGENOM" id="CLU_171288_0_0_1"/>
<accession>A0A084AXW7</accession>
<dbReference type="EMBL" id="KL648458">
    <property type="protein sequence ID" value="KEY70146.1"/>
    <property type="molecule type" value="Genomic_DNA"/>
</dbReference>
<keyword evidence="2" id="KW-1185">Reference proteome</keyword>